<proteinExistence type="predicted"/>
<keyword evidence="1" id="KW-1185">Reference proteome</keyword>
<reference evidence="2" key="1">
    <citation type="submission" date="2025-08" db="UniProtKB">
        <authorList>
            <consortium name="RefSeq"/>
        </authorList>
    </citation>
    <scope>IDENTIFICATION</scope>
</reference>
<dbReference type="PANTHER" id="PTHR31619:SF5">
    <property type="entry name" value="4-HYDROXY-3-METHYLBUT-2-ENYL DIPHOSPHATE REDUCTASE, CHLOROPLASTIC"/>
    <property type="match status" value="1"/>
</dbReference>
<gene>
    <name evidence="2" type="primary">LOC110756333</name>
</gene>
<evidence type="ECO:0000313" key="2">
    <source>
        <dbReference type="RefSeq" id="XP_021813441.1"/>
    </source>
</evidence>
<dbReference type="Proteomes" id="UP000515124">
    <property type="component" value="Unplaced"/>
</dbReference>
<protein>
    <submittedName>
        <fullName evidence="2">4-hydroxy-3-methylbut-2-enyl diphosphate reductase, chloroplastic-like</fullName>
    </submittedName>
</protein>
<accession>A0A6P5SIQ9</accession>
<dbReference type="RefSeq" id="XP_021813441.1">
    <property type="nucleotide sequence ID" value="XM_021957749.1"/>
</dbReference>
<organism evidence="1 2">
    <name type="scientific">Prunus avium</name>
    <name type="common">Cherry</name>
    <name type="synonym">Cerasus avium</name>
    <dbReference type="NCBI Taxonomy" id="42229"/>
    <lineage>
        <taxon>Eukaryota</taxon>
        <taxon>Viridiplantae</taxon>
        <taxon>Streptophyta</taxon>
        <taxon>Embryophyta</taxon>
        <taxon>Tracheophyta</taxon>
        <taxon>Spermatophyta</taxon>
        <taxon>Magnoliopsida</taxon>
        <taxon>eudicotyledons</taxon>
        <taxon>Gunneridae</taxon>
        <taxon>Pentapetalae</taxon>
        <taxon>rosids</taxon>
        <taxon>fabids</taxon>
        <taxon>Rosales</taxon>
        <taxon>Rosaceae</taxon>
        <taxon>Amygdaloideae</taxon>
        <taxon>Amygdaleae</taxon>
        <taxon>Prunus</taxon>
    </lineage>
</organism>
<dbReference type="GeneID" id="110756333"/>
<dbReference type="PANTHER" id="PTHR31619">
    <property type="entry name" value="4-HYDROXY-3-METHYLBUT-2-ENYL DIPHOSPHATE REDUCTASE, CHLOROPLASTIC"/>
    <property type="match status" value="1"/>
</dbReference>
<name>A0A6P5SIQ9_PRUAV</name>
<evidence type="ECO:0000313" key="1">
    <source>
        <dbReference type="Proteomes" id="UP000515124"/>
    </source>
</evidence>
<dbReference type="AlphaFoldDB" id="A0A6P5SIQ9"/>
<dbReference type="KEGG" id="pavi:110756333"/>
<sequence>MAAIEPKFDAKVFRKNLTRSKNYNHRGFGHKEVTLKLMNRDYTGDILKTLKANELEYTWGNVTVKLAEAHGFCCRESRLDCLRGKKAVS</sequence>